<dbReference type="PANTHER" id="PTHR43744">
    <property type="entry name" value="ABC TRANSPORTER PERMEASE PROTEIN MG189-RELATED-RELATED"/>
    <property type="match status" value="1"/>
</dbReference>
<comment type="caution">
    <text evidence="9">The sequence shown here is derived from an EMBL/GenBank/DDBJ whole genome shotgun (WGS) entry which is preliminary data.</text>
</comment>
<sequence>MKTARRYQELTMKLRSWTKGKPGQKVKLVVIGQHVSDGWLAKLVTLFLLSILAYLYLQPMLYIITTMFKSVSDLIDPTVKWIPRTLYLDNFKQAWEGLRYPTTFVNTFVITIGCSLIQVFVCAFTGYGLAKFPFPGRGLITFLVLLTFLIPPQIIVIPLYMIYSKLGWLDSPLVFLVPALFGQGMKSALFIFIFRQFFKAQPASLEEAARLDGASSFRMFFRIMLPLASSACLVVFLFSFIWYWNMNYEAAMFLPKQYPTLAISLERMQDNLAGMSAQFVTVKGVDPVTEGMKMAGAFLIIFPPVLLYMIAQRWFVRGIERSGLVE</sequence>
<feature type="transmembrane region" description="Helical" evidence="7">
    <location>
        <begin position="175"/>
        <end position="198"/>
    </location>
</feature>
<evidence type="ECO:0000313" key="9">
    <source>
        <dbReference type="EMBL" id="MBP1993608.1"/>
    </source>
</evidence>
<dbReference type="Gene3D" id="1.10.3720.10">
    <property type="entry name" value="MetI-like"/>
    <property type="match status" value="1"/>
</dbReference>
<feature type="transmembrane region" description="Helical" evidence="7">
    <location>
        <begin position="219"/>
        <end position="244"/>
    </location>
</feature>
<organism evidence="9 10">
    <name type="scientific">Paenibacillus eucommiae</name>
    <dbReference type="NCBI Taxonomy" id="1355755"/>
    <lineage>
        <taxon>Bacteria</taxon>
        <taxon>Bacillati</taxon>
        <taxon>Bacillota</taxon>
        <taxon>Bacilli</taxon>
        <taxon>Bacillales</taxon>
        <taxon>Paenibacillaceae</taxon>
        <taxon>Paenibacillus</taxon>
    </lineage>
</organism>
<feature type="domain" description="ABC transmembrane type-1" evidence="8">
    <location>
        <begin position="104"/>
        <end position="311"/>
    </location>
</feature>
<comment type="subcellular location">
    <subcellularLocation>
        <location evidence="1 7">Cell membrane</location>
        <topology evidence="1 7">Multi-pass membrane protein</topology>
    </subcellularLocation>
</comment>
<evidence type="ECO:0000259" key="8">
    <source>
        <dbReference type="PROSITE" id="PS50928"/>
    </source>
</evidence>
<keyword evidence="6 7" id="KW-0472">Membrane</keyword>
<feature type="transmembrane region" description="Helical" evidence="7">
    <location>
        <begin position="43"/>
        <end position="64"/>
    </location>
</feature>
<comment type="similarity">
    <text evidence="7">Belongs to the binding-protein-dependent transport system permease family.</text>
</comment>
<accession>A0ABS4J187</accession>
<dbReference type="PROSITE" id="PS50928">
    <property type="entry name" value="ABC_TM1"/>
    <property type="match status" value="1"/>
</dbReference>
<keyword evidence="10" id="KW-1185">Reference proteome</keyword>
<keyword evidence="4 7" id="KW-0812">Transmembrane</keyword>
<protein>
    <submittedName>
        <fullName evidence="9">Multiple sugar transport system permease protein</fullName>
    </submittedName>
</protein>
<gene>
    <name evidence="9" type="ORF">J2Z66_005234</name>
</gene>
<evidence type="ECO:0000256" key="2">
    <source>
        <dbReference type="ARBA" id="ARBA00022448"/>
    </source>
</evidence>
<keyword evidence="5 7" id="KW-1133">Transmembrane helix</keyword>
<proteinExistence type="inferred from homology"/>
<evidence type="ECO:0000256" key="4">
    <source>
        <dbReference type="ARBA" id="ARBA00022692"/>
    </source>
</evidence>
<reference evidence="9 10" key="1">
    <citation type="submission" date="2021-03" db="EMBL/GenBank/DDBJ databases">
        <title>Genomic Encyclopedia of Type Strains, Phase IV (KMG-IV): sequencing the most valuable type-strain genomes for metagenomic binning, comparative biology and taxonomic classification.</title>
        <authorList>
            <person name="Goeker M."/>
        </authorList>
    </citation>
    <scope>NUCLEOTIDE SEQUENCE [LARGE SCALE GENOMIC DNA]</scope>
    <source>
        <strain evidence="9 10">DSM 26048</strain>
    </source>
</reference>
<dbReference type="PANTHER" id="PTHR43744:SF8">
    <property type="entry name" value="SN-GLYCEROL-3-PHOSPHATE TRANSPORT SYSTEM PERMEASE PROTEIN UGPE"/>
    <property type="match status" value="1"/>
</dbReference>
<feature type="transmembrane region" description="Helical" evidence="7">
    <location>
        <begin position="108"/>
        <end position="130"/>
    </location>
</feature>
<name>A0ABS4J187_9BACL</name>
<feature type="transmembrane region" description="Helical" evidence="7">
    <location>
        <begin position="142"/>
        <end position="163"/>
    </location>
</feature>
<keyword evidence="2 7" id="KW-0813">Transport</keyword>
<evidence type="ECO:0000256" key="6">
    <source>
        <dbReference type="ARBA" id="ARBA00023136"/>
    </source>
</evidence>
<dbReference type="InterPro" id="IPR000515">
    <property type="entry name" value="MetI-like"/>
</dbReference>
<dbReference type="Pfam" id="PF00528">
    <property type="entry name" value="BPD_transp_1"/>
    <property type="match status" value="1"/>
</dbReference>
<evidence type="ECO:0000256" key="7">
    <source>
        <dbReference type="RuleBase" id="RU363032"/>
    </source>
</evidence>
<keyword evidence="9" id="KW-0762">Sugar transport</keyword>
<dbReference type="Proteomes" id="UP001519287">
    <property type="component" value="Unassembled WGS sequence"/>
</dbReference>
<dbReference type="RefSeq" id="WP_209975497.1">
    <property type="nucleotide sequence ID" value="NZ_JAGGLB010000020.1"/>
</dbReference>
<dbReference type="SUPFAM" id="SSF161098">
    <property type="entry name" value="MetI-like"/>
    <property type="match status" value="1"/>
</dbReference>
<evidence type="ECO:0000256" key="1">
    <source>
        <dbReference type="ARBA" id="ARBA00004651"/>
    </source>
</evidence>
<keyword evidence="3" id="KW-1003">Cell membrane</keyword>
<dbReference type="InterPro" id="IPR035906">
    <property type="entry name" value="MetI-like_sf"/>
</dbReference>
<dbReference type="CDD" id="cd06261">
    <property type="entry name" value="TM_PBP2"/>
    <property type="match status" value="1"/>
</dbReference>
<dbReference type="EMBL" id="JAGGLB010000020">
    <property type="protein sequence ID" value="MBP1993608.1"/>
    <property type="molecule type" value="Genomic_DNA"/>
</dbReference>
<evidence type="ECO:0000256" key="3">
    <source>
        <dbReference type="ARBA" id="ARBA00022475"/>
    </source>
</evidence>
<feature type="transmembrane region" description="Helical" evidence="7">
    <location>
        <begin position="294"/>
        <end position="311"/>
    </location>
</feature>
<evidence type="ECO:0000256" key="5">
    <source>
        <dbReference type="ARBA" id="ARBA00022989"/>
    </source>
</evidence>
<evidence type="ECO:0000313" key="10">
    <source>
        <dbReference type="Proteomes" id="UP001519287"/>
    </source>
</evidence>